<feature type="transmembrane region" description="Helical" evidence="2">
    <location>
        <begin position="479"/>
        <end position="505"/>
    </location>
</feature>
<reference evidence="4 5" key="1">
    <citation type="submission" date="2018-10" db="EMBL/GenBank/DDBJ databases">
        <title>Genome-guide identification and characterization of bacteria that degrade polycyclic aromatic hydrocarbons and resist hexavalent chromium simultaneously.</title>
        <authorList>
            <person name="Feng H."/>
        </authorList>
    </citation>
    <scope>NUCLEOTIDE SEQUENCE [LARGE SCALE GENOMIC DNA]</scope>
    <source>
        <strain evidence="4 5">J015</strain>
    </source>
</reference>
<dbReference type="InterPro" id="IPR045063">
    <property type="entry name" value="Dynamin_N"/>
</dbReference>
<evidence type="ECO:0000313" key="5">
    <source>
        <dbReference type="Proteomes" id="UP000273159"/>
    </source>
</evidence>
<dbReference type="Gene3D" id="3.40.50.300">
    <property type="entry name" value="P-loop containing nucleotide triphosphate hydrolases"/>
    <property type="match status" value="1"/>
</dbReference>
<dbReference type="SUPFAM" id="SSF52540">
    <property type="entry name" value="P-loop containing nucleoside triphosphate hydrolases"/>
    <property type="match status" value="1"/>
</dbReference>
<keyword evidence="2" id="KW-0472">Membrane</keyword>
<feature type="domain" description="Dynamin N-terminal" evidence="3">
    <location>
        <begin position="55"/>
        <end position="211"/>
    </location>
</feature>
<keyword evidence="2" id="KW-1133">Transmembrane helix</keyword>
<feature type="region of interest" description="Disordered" evidence="1">
    <location>
        <begin position="618"/>
        <end position="662"/>
    </location>
</feature>
<dbReference type="PANTHER" id="PTHR43681:SF1">
    <property type="entry name" value="SARCALUMENIN"/>
    <property type="match status" value="1"/>
</dbReference>
<dbReference type="Pfam" id="PF00350">
    <property type="entry name" value="Dynamin_N"/>
    <property type="match status" value="1"/>
</dbReference>
<evidence type="ECO:0000256" key="2">
    <source>
        <dbReference type="SAM" id="Phobius"/>
    </source>
</evidence>
<accession>A0A3B0FKW2</accession>
<evidence type="ECO:0000313" key="4">
    <source>
        <dbReference type="EMBL" id="RKO20530.1"/>
    </source>
</evidence>
<dbReference type="EMBL" id="RBNH01000023">
    <property type="protein sequence ID" value="RKO20530.1"/>
    <property type="molecule type" value="Genomic_DNA"/>
</dbReference>
<name>A0A3B0FKW2_PSEPS</name>
<evidence type="ECO:0000259" key="3">
    <source>
        <dbReference type="Pfam" id="PF00350"/>
    </source>
</evidence>
<evidence type="ECO:0000256" key="1">
    <source>
        <dbReference type="SAM" id="MobiDB-lite"/>
    </source>
</evidence>
<dbReference type="AlphaFoldDB" id="A0A3B0FKW2"/>
<keyword evidence="2" id="KW-0812">Transmembrane</keyword>
<dbReference type="Proteomes" id="UP000273159">
    <property type="component" value="Unassembled WGS sequence"/>
</dbReference>
<protein>
    <submittedName>
        <fullName evidence="4">Isoniazid-inducible protein iniA</fullName>
    </submittedName>
</protein>
<organism evidence="4 5">
    <name type="scientific">Pseudarthrobacter phenanthrenivorans</name>
    <name type="common">Arthrobacter phenanthrenivorans</name>
    <dbReference type="NCBI Taxonomy" id="361575"/>
    <lineage>
        <taxon>Bacteria</taxon>
        <taxon>Bacillati</taxon>
        <taxon>Actinomycetota</taxon>
        <taxon>Actinomycetes</taxon>
        <taxon>Micrococcales</taxon>
        <taxon>Micrococcaceae</taxon>
        <taxon>Pseudarthrobacter</taxon>
    </lineage>
</organism>
<dbReference type="PANTHER" id="PTHR43681">
    <property type="entry name" value="TRANSMEMBRANE GTPASE FZO"/>
    <property type="match status" value="1"/>
</dbReference>
<gene>
    <name evidence="4" type="ORF">D7Z96_18510</name>
</gene>
<comment type="caution">
    <text evidence="4">The sequence shown here is derived from an EMBL/GenBank/DDBJ whole genome shotgun (WGS) entry which is preliminary data.</text>
</comment>
<reference evidence="5" key="2">
    <citation type="submission" date="2018-10" db="EMBL/GenBank/DDBJ databases">
        <authorList>
            <person name="Wang Y."/>
            <person name="Wang J."/>
            <person name="Yang X."/>
            <person name="Wang Z."/>
            <person name="Huang Y."/>
        </authorList>
    </citation>
    <scope>NUCLEOTIDE SEQUENCE [LARGE SCALE GENOMIC DNA]</scope>
    <source>
        <strain evidence="5">J015</strain>
    </source>
</reference>
<dbReference type="RefSeq" id="WP_120693489.1">
    <property type="nucleotide sequence ID" value="NZ_RBNH01000023.1"/>
</dbReference>
<dbReference type="InterPro" id="IPR051943">
    <property type="entry name" value="TRAFAC_Dynamin-like_GTPase"/>
</dbReference>
<sequence length="662" mass="71542">MAEAGLAKPSTPVTSGQLVKLVEQGLQLVGTGDRTDLRKRLDQTLARLRDPSIRVIVVGEFKQGKSKLINALVNAPVCPVDDDIATSVPTVVRYGDPASASILVPKADADAVDEGNVERQPINIADLAAFVSERGNPGNSKKLVAAEVCLPRKLLTGGLTIIDSPGVGGMGSSHTLTTLTALPTADAMLLVSDASQEYTEPELRFLRQAMRITPSVVGILSKTDLYPDWRRVEELDRAHLAQVAQDIPLYPVSSDLRLEASRLQDAELNAESGFPGLITHLRNEIVGKAQRLQRRSVSQDLLSVTENLRLSLQSELEALENPERTPQMIAGLELAKAEADDLRKRSARWQITLNDGISDLIADMEYDLRDRLRRIQREAETAIDQGDPGPTWPQFTKWLEECAAAAISDTFVWTSERAQWLAAQVAEHFAADEVTLPVFRVSDTGDALDPVDEMPTLDDGRIKPLQKVLIGMRGSYGGVLMFGLLTGIFGMALINPLSVGAGLLLGRKAYREDQEARLKRRQTEAKALVRRQLDDVTFQVGKQLKDRLRLVQRSTRDHFTEIADEHHRSLTDSVAAAQKAATTYALEKDVRIREIKAELTKVDALSRAAQAVAAETAKTAVPAAPGAAGTASRSAGGGGNAGSSTRNPAQRTAGAPTVAAVG</sequence>
<feature type="compositionally biased region" description="Low complexity" evidence="1">
    <location>
        <begin position="618"/>
        <end position="634"/>
    </location>
</feature>
<proteinExistence type="predicted"/>
<dbReference type="InterPro" id="IPR027417">
    <property type="entry name" value="P-loop_NTPase"/>
</dbReference>